<keyword evidence="2" id="KW-1185">Reference proteome</keyword>
<evidence type="ECO:0000313" key="2">
    <source>
        <dbReference type="Proteomes" id="UP001057998"/>
    </source>
</evidence>
<accession>A0ABY5GJ16</accession>
<gene>
    <name evidence="1" type="ORF">NNL38_05505</name>
</gene>
<sequence>MGARRILKEAKRQINPENADFLSRNKKPSNLYLHRKVLLCLIVKINVTTYDTSLRAYRRENQALPGFSGKAIGEITAHNRKKQLRAAFSEKRRVLE</sequence>
<dbReference type="RefSeq" id="WP_255390023.1">
    <property type="nucleotide sequence ID" value="NZ_CP101508.1"/>
</dbReference>
<organism evidence="1 2">
    <name type="scientific">Photobacterium atrarenae</name>
    <dbReference type="NCBI Taxonomy" id="865757"/>
    <lineage>
        <taxon>Bacteria</taxon>
        <taxon>Pseudomonadati</taxon>
        <taxon>Pseudomonadota</taxon>
        <taxon>Gammaproteobacteria</taxon>
        <taxon>Vibrionales</taxon>
        <taxon>Vibrionaceae</taxon>
        <taxon>Photobacterium</taxon>
    </lineage>
</organism>
<name>A0ABY5GJ16_9GAMM</name>
<protein>
    <submittedName>
        <fullName evidence="1">Uncharacterized protein</fullName>
    </submittedName>
</protein>
<dbReference type="Proteomes" id="UP001057998">
    <property type="component" value="Chromosome 1"/>
</dbReference>
<dbReference type="EMBL" id="CP101508">
    <property type="protein sequence ID" value="UTV28704.1"/>
    <property type="molecule type" value="Genomic_DNA"/>
</dbReference>
<reference evidence="1" key="1">
    <citation type="submission" date="2022-07" db="EMBL/GenBank/DDBJ databases">
        <title>Genome sequencing of Photobacterium atrarenae GJH2-4.</title>
        <authorList>
            <person name="Park S.-J."/>
        </authorList>
    </citation>
    <scope>NUCLEOTIDE SEQUENCE</scope>
    <source>
        <strain evidence="1">GJH2-4</strain>
    </source>
</reference>
<proteinExistence type="predicted"/>
<evidence type="ECO:0000313" key="1">
    <source>
        <dbReference type="EMBL" id="UTV28704.1"/>
    </source>
</evidence>